<accession>A0A8H4RKD7</accession>
<feature type="region of interest" description="Disordered" evidence="2">
    <location>
        <begin position="1"/>
        <end position="40"/>
    </location>
</feature>
<organism evidence="3 4">
    <name type="scientific">Cudoniella acicularis</name>
    <dbReference type="NCBI Taxonomy" id="354080"/>
    <lineage>
        <taxon>Eukaryota</taxon>
        <taxon>Fungi</taxon>
        <taxon>Dikarya</taxon>
        <taxon>Ascomycota</taxon>
        <taxon>Pezizomycotina</taxon>
        <taxon>Leotiomycetes</taxon>
        <taxon>Helotiales</taxon>
        <taxon>Tricladiaceae</taxon>
        <taxon>Cudoniella</taxon>
    </lineage>
</organism>
<sequence length="162" mass="18537">MSEVTGPRKFHGLLQLKLSPNHMSESTESQNHHPRTNLPLSVKIKVNASRGLKGSTTALRVKPHARKKFNSLEDRFKEKKELYLQKRAKLRQQVEEQSGENLELLEELDVKEYMLEIQSVILGKLAADENHLKGLVEVPGKVVVNFDKRVKEVAEALTMLRY</sequence>
<dbReference type="Proteomes" id="UP000566819">
    <property type="component" value="Unassembled WGS sequence"/>
</dbReference>
<gene>
    <name evidence="3" type="ORF">G7Y89_g7880</name>
</gene>
<proteinExistence type="predicted"/>
<name>A0A8H4RKD7_9HELO</name>
<protein>
    <submittedName>
        <fullName evidence="3">Uncharacterized protein</fullName>
    </submittedName>
</protein>
<evidence type="ECO:0000313" key="3">
    <source>
        <dbReference type="EMBL" id="KAF4630264.1"/>
    </source>
</evidence>
<feature type="coiled-coil region" evidence="1">
    <location>
        <begin position="73"/>
        <end position="107"/>
    </location>
</feature>
<comment type="caution">
    <text evidence="3">The sequence shown here is derived from an EMBL/GenBank/DDBJ whole genome shotgun (WGS) entry which is preliminary data.</text>
</comment>
<evidence type="ECO:0000313" key="4">
    <source>
        <dbReference type="Proteomes" id="UP000566819"/>
    </source>
</evidence>
<dbReference type="OrthoDB" id="3533414at2759"/>
<reference evidence="3 4" key="1">
    <citation type="submission" date="2020-03" db="EMBL/GenBank/DDBJ databases">
        <title>Draft Genome Sequence of Cudoniella acicularis.</title>
        <authorList>
            <person name="Buettner E."/>
            <person name="Kellner H."/>
        </authorList>
    </citation>
    <scope>NUCLEOTIDE SEQUENCE [LARGE SCALE GENOMIC DNA]</scope>
    <source>
        <strain evidence="3 4">DSM 108380</strain>
    </source>
</reference>
<evidence type="ECO:0000256" key="1">
    <source>
        <dbReference type="SAM" id="Coils"/>
    </source>
</evidence>
<keyword evidence="1" id="KW-0175">Coiled coil</keyword>
<dbReference type="AlphaFoldDB" id="A0A8H4RKD7"/>
<dbReference type="EMBL" id="JAAMPI010000569">
    <property type="protein sequence ID" value="KAF4630264.1"/>
    <property type="molecule type" value="Genomic_DNA"/>
</dbReference>
<keyword evidence="4" id="KW-1185">Reference proteome</keyword>
<evidence type="ECO:0000256" key="2">
    <source>
        <dbReference type="SAM" id="MobiDB-lite"/>
    </source>
</evidence>